<comment type="caution">
    <text evidence="1">The sequence shown here is derived from an EMBL/GenBank/DDBJ whole genome shotgun (WGS) entry which is preliminary data.</text>
</comment>
<dbReference type="Proteomes" id="UP001184614">
    <property type="component" value="Unassembled WGS sequence"/>
</dbReference>
<evidence type="ECO:0000313" key="1">
    <source>
        <dbReference type="EMBL" id="MDR6434714.1"/>
    </source>
</evidence>
<organism evidence="1 2">
    <name type="scientific">Brucella pseudogrignonensis</name>
    <dbReference type="NCBI Taxonomy" id="419475"/>
    <lineage>
        <taxon>Bacteria</taxon>
        <taxon>Pseudomonadati</taxon>
        <taxon>Pseudomonadota</taxon>
        <taxon>Alphaproteobacteria</taxon>
        <taxon>Hyphomicrobiales</taxon>
        <taxon>Brucellaceae</taxon>
        <taxon>Brucella/Ochrobactrum group</taxon>
        <taxon>Brucella</taxon>
    </lineage>
</organism>
<name>A0ABU1MF80_9HYPH</name>
<protein>
    <submittedName>
        <fullName evidence="1">Uncharacterized protein</fullName>
    </submittedName>
</protein>
<dbReference type="EMBL" id="JAVDQT010000014">
    <property type="protein sequence ID" value="MDR6434714.1"/>
    <property type="molecule type" value="Genomic_DNA"/>
</dbReference>
<gene>
    <name evidence="1" type="ORF">J2782_004467</name>
</gene>
<sequence>MAVLDVKLKYLSLRWYDVIDMIPPLSFTSIYVRYW</sequence>
<evidence type="ECO:0000313" key="2">
    <source>
        <dbReference type="Proteomes" id="UP001184614"/>
    </source>
</evidence>
<keyword evidence="2" id="KW-1185">Reference proteome</keyword>
<proteinExistence type="predicted"/>
<reference evidence="1 2" key="1">
    <citation type="submission" date="2023-07" db="EMBL/GenBank/DDBJ databases">
        <title>Sorghum-associated microbial communities from plants grown in Nebraska, USA.</title>
        <authorList>
            <person name="Schachtman D."/>
        </authorList>
    </citation>
    <scope>NUCLEOTIDE SEQUENCE [LARGE SCALE GENOMIC DNA]</scope>
    <source>
        <strain evidence="1 2">DS1730</strain>
    </source>
</reference>
<accession>A0ABU1MF80</accession>